<evidence type="ECO:0000256" key="1">
    <source>
        <dbReference type="ARBA" id="ARBA00022723"/>
    </source>
</evidence>
<evidence type="ECO:0000256" key="2">
    <source>
        <dbReference type="ARBA" id="ARBA00022771"/>
    </source>
</evidence>
<dbReference type="Gene3D" id="3.30.40.10">
    <property type="entry name" value="Zinc/RING finger domain, C3HC4 (zinc finger)"/>
    <property type="match status" value="1"/>
</dbReference>
<keyword evidence="1" id="KW-0479">Metal-binding</keyword>
<dbReference type="InterPro" id="IPR001841">
    <property type="entry name" value="Znf_RING"/>
</dbReference>
<dbReference type="PANTHER" id="PTHR45931:SF3">
    <property type="entry name" value="RING ZINC FINGER-CONTAINING PROTEIN"/>
    <property type="match status" value="1"/>
</dbReference>
<gene>
    <name evidence="7" type="ORF">CSSPTR1EN2_LOCUS7976</name>
</gene>
<name>A0ABP0TUV2_9BRYO</name>
<evidence type="ECO:0000256" key="3">
    <source>
        <dbReference type="ARBA" id="ARBA00022833"/>
    </source>
</evidence>
<feature type="domain" description="RING-type" evidence="6">
    <location>
        <begin position="203"/>
        <end position="245"/>
    </location>
</feature>
<feature type="region of interest" description="Disordered" evidence="5">
    <location>
        <begin position="1"/>
        <end position="49"/>
    </location>
</feature>
<dbReference type="PROSITE" id="PS50089">
    <property type="entry name" value="ZF_RING_2"/>
    <property type="match status" value="1"/>
</dbReference>
<accession>A0ABP0TUV2</accession>
<dbReference type="Pfam" id="PF13639">
    <property type="entry name" value="zf-RING_2"/>
    <property type="match status" value="1"/>
</dbReference>
<sequence>MSITTTAVPAPASRREQNAIQHDIEALEDPRSERSTGKGRRRRAAAEQRRIEQQRWGQYLIDNQDRGQYLNENEDGDITVVAPSRASNRRRARRSSRRNSARDDLEKYLDGLADGVSETALSSHPNDLELDVALALSLSLSDSGAVGMNGRTQAPFITDMTYESLVQLEDVRCVASSALVNSLPVYTFVKQEPVGPDQTLEVCVICQGKYEDDEMLLKLPCRHEFHQTCGAKWLLDYSKLCPVCKHDVTEEATESSSFV</sequence>
<keyword evidence="8" id="KW-1185">Reference proteome</keyword>
<dbReference type="EMBL" id="OZ019907">
    <property type="protein sequence ID" value="CAK9205693.1"/>
    <property type="molecule type" value="Genomic_DNA"/>
</dbReference>
<dbReference type="SMART" id="SM00184">
    <property type="entry name" value="RING"/>
    <property type="match status" value="1"/>
</dbReference>
<dbReference type="PANTHER" id="PTHR45931">
    <property type="entry name" value="SI:CH211-59O9.10"/>
    <property type="match status" value="1"/>
</dbReference>
<evidence type="ECO:0000313" key="8">
    <source>
        <dbReference type="Proteomes" id="UP001497512"/>
    </source>
</evidence>
<proteinExistence type="predicted"/>
<dbReference type="InterPro" id="IPR051834">
    <property type="entry name" value="RING_finger_E3_ligase"/>
</dbReference>
<feature type="compositionally biased region" description="Basic and acidic residues" evidence="5">
    <location>
        <begin position="13"/>
        <end position="36"/>
    </location>
</feature>
<protein>
    <recommendedName>
        <fullName evidence="6">RING-type domain-containing protein</fullName>
    </recommendedName>
</protein>
<dbReference type="InterPro" id="IPR013083">
    <property type="entry name" value="Znf_RING/FYVE/PHD"/>
</dbReference>
<evidence type="ECO:0000313" key="7">
    <source>
        <dbReference type="EMBL" id="CAK9205693.1"/>
    </source>
</evidence>
<reference evidence="7" key="1">
    <citation type="submission" date="2024-02" db="EMBL/GenBank/DDBJ databases">
        <authorList>
            <consortium name="ELIXIR-Norway"/>
            <consortium name="Elixir Norway"/>
        </authorList>
    </citation>
    <scope>NUCLEOTIDE SEQUENCE</scope>
</reference>
<evidence type="ECO:0000256" key="4">
    <source>
        <dbReference type="PROSITE-ProRule" id="PRU00175"/>
    </source>
</evidence>
<evidence type="ECO:0000259" key="6">
    <source>
        <dbReference type="PROSITE" id="PS50089"/>
    </source>
</evidence>
<dbReference type="Proteomes" id="UP001497512">
    <property type="component" value="Chromosome 15"/>
</dbReference>
<organism evidence="7 8">
    <name type="scientific">Sphagnum troendelagicum</name>
    <dbReference type="NCBI Taxonomy" id="128251"/>
    <lineage>
        <taxon>Eukaryota</taxon>
        <taxon>Viridiplantae</taxon>
        <taxon>Streptophyta</taxon>
        <taxon>Embryophyta</taxon>
        <taxon>Bryophyta</taxon>
        <taxon>Sphagnophytina</taxon>
        <taxon>Sphagnopsida</taxon>
        <taxon>Sphagnales</taxon>
        <taxon>Sphagnaceae</taxon>
        <taxon>Sphagnum</taxon>
    </lineage>
</organism>
<dbReference type="SUPFAM" id="SSF57850">
    <property type="entry name" value="RING/U-box"/>
    <property type="match status" value="1"/>
</dbReference>
<keyword evidence="3" id="KW-0862">Zinc</keyword>
<evidence type="ECO:0000256" key="5">
    <source>
        <dbReference type="SAM" id="MobiDB-lite"/>
    </source>
</evidence>
<keyword evidence="2 4" id="KW-0863">Zinc-finger</keyword>